<dbReference type="InParanoid" id="E4ZGH3"/>
<feature type="region of interest" description="Disordered" evidence="2">
    <location>
        <begin position="1"/>
        <end position="47"/>
    </location>
</feature>
<evidence type="ECO:0000256" key="1">
    <source>
        <dbReference type="SAM" id="Coils"/>
    </source>
</evidence>
<dbReference type="GeneID" id="13292137"/>
<organism evidence="3 4">
    <name type="scientific">Leptosphaeria maculans (strain JN3 / isolate v23.1.3 / race Av1-4-5-6-7-8)</name>
    <name type="common">Blackleg fungus</name>
    <name type="synonym">Phoma lingam</name>
    <dbReference type="NCBI Taxonomy" id="985895"/>
    <lineage>
        <taxon>Eukaryota</taxon>
        <taxon>Fungi</taxon>
        <taxon>Dikarya</taxon>
        <taxon>Ascomycota</taxon>
        <taxon>Pezizomycotina</taxon>
        <taxon>Dothideomycetes</taxon>
        <taxon>Pleosporomycetidae</taxon>
        <taxon>Pleosporales</taxon>
        <taxon>Pleosporineae</taxon>
        <taxon>Leptosphaeriaceae</taxon>
        <taxon>Plenodomus</taxon>
        <taxon>Plenodomus lingam/Leptosphaeria maculans species complex</taxon>
    </lineage>
</organism>
<dbReference type="EMBL" id="FP929064">
    <property type="protein sequence ID" value="CBX90393.1"/>
    <property type="molecule type" value="Genomic_DNA"/>
</dbReference>
<evidence type="ECO:0000313" key="4">
    <source>
        <dbReference type="Proteomes" id="UP000002668"/>
    </source>
</evidence>
<evidence type="ECO:0000313" key="3">
    <source>
        <dbReference type="EMBL" id="CBX90393.1"/>
    </source>
</evidence>
<feature type="region of interest" description="Disordered" evidence="2">
    <location>
        <begin position="204"/>
        <end position="229"/>
    </location>
</feature>
<evidence type="ECO:0000256" key="2">
    <source>
        <dbReference type="SAM" id="MobiDB-lite"/>
    </source>
</evidence>
<dbReference type="OMA" id="AYHEQEL"/>
<feature type="coiled-coil region" evidence="1">
    <location>
        <begin position="115"/>
        <end position="145"/>
    </location>
</feature>
<dbReference type="HOGENOM" id="CLU_1124887_0_0_1"/>
<gene>
    <name evidence="3" type="ORF">LEMA_P065190.1</name>
</gene>
<sequence>MALPVTKPAPTPTVTSAPTSLSSPSCHPTFPRRARCSPHPTPDARPNAENEFFLYSSYTARLRHERDIWRIRSAAQDNRLARQSHTITSLHAANEESISGKKNLHSRLLALMQSHEKLADSFNAAKRALEKLKRSDRKKTTLQQRNLTLKATLHRIMTRAAPDAVQAESDVKASLREALALATERIAELEGSGEALLDALEKLGESSDSDEDDDGGEEESGEGEIIPSHSLVAAEVAFRGVLDDESYAEQMENWKELLED</sequence>
<dbReference type="OrthoDB" id="3782133at2759"/>
<dbReference type="AlphaFoldDB" id="E4ZGH3"/>
<dbReference type="Proteomes" id="UP000002668">
    <property type="component" value="Genome"/>
</dbReference>
<reference evidence="4" key="1">
    <citation type="journal article" date="2011" name="Nat. Commun.">
        <title>Effector diversification within compartments of the Leptosphaeria maculans genome affected by Repeat-Induced Point mutations.</title>
        <authorList>
            <person name="Rouxel T."/>
            <person name="Grandaubert J."/>
            <person name="Hane J.K."/>
            <person name="Hoede C."/>
            <person name="van de Wouw A.P."/>
            <person name="Couloux A."/>
            <person name="Dominguez V."/>
            <person name="Anthouard V."/>
            <person name="Bally P."/>
            <person name="Bourras S."/>
            <person name="Cozijnsen A.J."/>
            <person name="Ciuffetti L.M."/>
            <person name="Degrave A."/>
            <person name="Dilmaghani A."/>
            <person name="Duret L."/>
            <person name="Fudal I."/>
            <person name="Goodwin S.B."/>
            <person name="Gout L."/>
            <person name="Glaser N."/>
            <person name="Linglin J."/>
            <person name="Kema G.H.J."/>
            <person name="Lapalu N."/>
            <person name="Lawrence C.B."/>
            <person name="May K."/>
            <person name="Meyer M."/>
            <person name="Ollivier B."/>
            <person name="Poulain J."/>
            <person name="Schoch C.L."/>
            <person name="Simon A."/>
            <person name="Spatafora J.W."/>
            <person name="Stachowiak A."/>
            <person name="Turgeon B.G."/>
            <person name="Tyler B.M."/>
            <person name="Vincent D."/>
            <person name="Weissenbach J."/>
            <person name="Amselem J."/>
            <person name="Quesneville H."/>
            <person name="Oliver R.P."/>
            <person name="Wincker P."/>
            <person name="Balesdent M.-H."/>
            <person name="Howlett B.J."/>
        </authorList>
    </citation>
    <scope>NUCLEOTIDE SEQUENCE [LARGE SCALE GENOMIC DNA]</scope>
    <source>
        <strain evidence="4">JN3 / isolate v23.1.3 / race Av1-4-5-6-7-8</strain>
    </source>
</reference>
<accession>E4ZGH3</accession>
<dbReference type="eggNOG" id="ENOG502RH7T">
    <property type="taxonomic scope" value="Eukaryota"/>
</dbReference>
<dbReference type="VEuPathDB" id="FungiDB:LEMA_P065190.1"/>
<keyword evidence="4" id="KW-1185">Reference proteome</keyword>
<keyword evidence="1" id="KW-0175">Coiled coil</keyword>
<name>E4ZGH3_LEPMJ</name>
<dbReference type="RefSeq" id="XP_003833758.1">
    <property type="nucleotide sequence ID" value="XM_003833710.1"/>
</dbReference>
<protein>
    <submittedName>
        <fullName evidence="3">Uncharacterized protein</fullName>
    </submittedName>
</protein>
<feature type="compositionally biased region" description="Acidic residues" evidence="2">
    <location>
        <begin position="207"/>
        <end position="222"/>
    </location>
</feature>
<proteinExistence type="predicted"/>
<feature type="compositionally biased region" description="Low complexity" evidence="2">
    <location>
        <begin position="1"/>
        <end position="25"/>
    </location>
</feature>